<keyword evidence="4 9" id="KW-0547">Nucleotide-binding</keyword>
<accession>A0A8S1VIS1</accession>
<evidence type="ECO:0000256" key="8">
    <source>
        <dbReference type="ARBA" id="ARBA00061030"/>
    </source>
</evidence>
<feature type="compositionally biased region" description="Basic and acidic residues" evidence="11">
    <location>
        <begin position="354"/>
        <end position="363"/>
    </location>
</feature>
<protein>
    <recommendedName>
        <fullName evidence="10">Kinesin-like protein</fullName>
    </recommendedName>
</protein>
<dbReference type="PANTHER" id="PTHR47971:SF8">
    <property type="entry name" value="KINESIN-LIKE PROTEIN"/>
    <property type="match status" value="1"/>
</dbReference>
<dbReference type="EMBL" id="CAJJDO010000064">
    <property type="protein sequence ID" value="CAD8176205.1"/>
    <property type="molecule type" value="Genomic_DNA"/>
</dbReference>
<reference evidence="13" key="1">
    <citation type="submission" date="2021-01" db="EMBL/GenBank/DDBJ databases">
        <authorList>
            <consortium name="Genoscope - CEA"/>
            <person name="William W."/>
        </authorList>
    </citation>
    <scope>NUCLEOTIDE SEQUENCE</scope>
</reference>
<feature type="compositionally biased region" description="Low complexity" evidence="11">
    <location>
        <begin position="455"/>
        <end position="492"/>
    </location>
</feature>
<dbReference type="InterPro" id="IPR001752">
    <property type="entry name" value="Kinesin_motor_dom"/>
</dbReference>
<gene>
    <name evidence="13" type="ORF">PPENT_87.1.T0640222</name>
</gene>
<feature type="domain" description="Kinesin motor" evidence="12">
    <location>
        <begin position="5"/>
        <end position="328"/>
    </location>
</feature>
<dbReference type="GO" id="GO:0007018">
    <property type="term" value="P:microtubule-based movement"/>
    <property type="evidence" value="ECO:0007669"/>
    <property type="project" value="InterPro"/>
</dbReference>
<evidence type="ECO:0000256" key="6">
    <source>
        <dbReference type="ARBA" id="ARBA00023175"/>
    </source>
</evidence>
<evidence type="ECO:0000256" key="3">
    <source>
        <dbReference type="ARBA" id="ARBA00022701"/>
    </source>
</evidence>
<organism evidence="13 14">
    <name type="scientific">Paramecium pentaurelia</name>
    <dbReference type="NCBI Taxonomy" id="43138"/>
    <lineage>
        <taxon>Eukaryota</taxon>
        <taxon>Sar</taxon>
        <taxon>Alveolata</taxon>
        <taxon>Ciliophora</taxon>
        <taxon>Intramacronucleata</taxon>
        <taxon>Oligohymenophorea</taxon>
        <taxon>Peniculida</taxon>
        <taxon>Parameciidae</taxon>
        <taxon>Paramecium</taxon>
    </lineage>
</organism>
<dbReference type="PANTHER" id="PTHR47971">
    <property type="entry name" value="KINESIN-RELATED PROTEIN 6"/>
    <property type="match status" value="1"/>
</dbReference>
<sequence>MEGPKITVVIRKRPLGKKELARGDQDIVQVKDQATVLLSEIKQKVDLTKYVEQHHFNFDLAFDESVNNEGVYATAVRPIIEAAFNKAKCTCFAYGQTGSGKTFTMLGDPEANVPGLYLMASYDLFSILQRPEYGHLFVTISFYEIYCGKLFDLLNDRTQLAAQEDAKGNVQIKGLTEKKIQNVQQLMQIIQHGQNSRVTSQNSANSESSRSHALLQINLKQGKLVHGKLSFIDLAGSERGADVRDQDKTTRVDGAEINKSLLALKECIRALDLNKNHTPFRGSKLTLVLKDSLIGNCRTVMIGNISPSSANSEHTLNTLRYADRVKELKKPQEQKSGGDALNRELMLARTDSNVIRKEYRNPDSEDEEGDDLYSGPQGSQGGLTQMNNQKYQQYNNMTSSQQYQQQFQYAQQQQQQLPPQPIPQQPTRTLSANSQQQIQQQPQYNQQFTNPYAKQPQQQQQQQQQLPQNLPKSKSVQSNQAQQQQQSTSQTQLPNQQFFMQQPIMNPQQPNIYQQQQQPNLQQFINPQPQQLQPQMYSNLQKQNIAQQNPMLYQQQQNQFPQQQQMFQQYPQQTYINNNNQFYQKQQPLIPGMNPIPQQANNFMQHYLDNNLNQQQQDPFVNDDFQGEDGDNLLLEEVDPEQEIQEQRNQLLSQQHEELVSKVLQEEDEIIVFHRDHIDVMVEICKSDMILLNSLDQNQVAVADYMVKLKQNLQVKQQAINDFINKLGQYEQLLEQEAELNEQLKEFGLGNNSNQTNIQ</sequence>
<dbReference type="GO" id="GO:0003777">
    <property type="term" value="F:microtubule motor activity"/>
    <property type="evidence" value="ECO:0007669"/>
    <property type="project" value="InterPro"/>
</dbReference>
<dbReference type="Pfam" id="PF00225">
    <property type="entry name" value="Kinesin"/>
    <property type="match status" value="1"/>
</dbReference>
<dbReference type="SMART" id="SM00129">
    <property type="entry name" value="KISc"/>
    <property type="match status" value="1"/>
</dbReference>
<dbReference type="GO" id="GO:0005524">
    <property type="term" value="F:ATP binding"/>
    <property type="evidence" value="ECO:0007669"/>
    <property type="project" value="UniProtKB-UniRule"/>
</dbReference>
<evidence type="ECO:0000259" key="12">
    <source>
        <dbReference type="PROSITE" id="PS50067"/>
    </source>
</evidence>
<evidence type="ECO:0000256" key="10">
    <source>
        <dbReference type="RuleBase" id="RU000394"/>
    </source>
</evidence>
<feature type="compositionally biased region" description="Low complexity" evidence="11">
    <location>
        <begin position="435"/>
        <end position="447"/>
    </location>
</feature>
<keyword evidence="2" id="KW-0963">Cytoplasm</keyword>
<feature type="region of interest" description="Disordered" evidence="11">
    <location>
        <begin position="353"/>
        <end position="385"/>
    </location>
</feature>
<evidence type="ECO:0000256" key="4">
    <source>
        <dbReference type="ARBA" id="ARBA00022741"/>
    </source>
</evidence>
<name>A0A8S1VIS1_9CILI</name>
<dbReference type="CDD" id="cd01367">
    <property type="entry name" value="KISc_KIF2_like"/>
    <property type="match status" value="1"/>
</dbReference>
<evidence type="ECO:0000256" key="1">
    <source>
        <dbReference type="ARBA" id="ARBA00004245"/>
    </source>
</evidence>
<keyword evidence="7" id="KW-0206">Cytoskeleton</keyword>
<comment type="caution">
    <text evidence="13">The sequence shown here is derived from an EMBL/GenBank/DDBJ whole genome shotgun (WGS) entry which is preliminary data.</text>
</comment>
<feature type="region of interest" description="Disordered" evidence="11">
    <location>
        <begin position="402"/>
        <end position="492"/>
    </location>
</feature>
<keyword evidence="6 9" id="KW-0505">Motor protein</keyword>
<evidence type="ECO:0000313" key="13">
    <source>
        <dbReference type="EMBL" id="CAD8176205.1"/>
    </source>
</evidence>
<keyword evidence="5 9" id="KW-0067">ATP-binding</keyword>
<feature type="binding site" evidence="9">
    <location>
        <begin position="95"/>
        <end position="102"/>
    </location>
    <ligand>
        <name>ATP</name>
        <dbReference type="ChEBI" id="CHEBI:30616"/>
    </ligand>
</feature>
<dbReference type="FunFam" id="3.40.850.10:FF:000012">
    <property type="entry name" value="Kinesin-like protein"/>
    <property type="match status" value="1"/>
</dbReference>
<dbReference type="AlphaFoldDB" id="A0A8S1VIS1"/>
<dbReference type="InterPro" id="IPR027640">
    <property type="entry name" value="Kinesin-like_fam"/>
</dbReference>
<dbReference type="GO" id="GO:0008017">
    <property type="term" value="F:microtubule binding"/>
    <property type="evidence" value="ECO:0007669"/>
    <property type="project" value="InterPro"/>
</dbReference>
<dbReference type="OrthoDB" id="3176171at2759"/>
<dbReference type="PROSITE" id="PS50067">
    <property type="entry name" value="KINESIN_MOTOR_2"/>
    <property type="match status" value="1"/>
</dbReference>
<comment type="subcellular location">
    <subcellularLocation>
        <location evidence="1">Cytoplasm</location>
        <location evidence="1">Cytoskeleton</location>
    </subcellularLocation>
</comment>
<evidence type="ECO:0000313" key="14">
    <source>
        <dbReference type="Proteomes" id="UP000689195"/>
    </source>
</evidence>
<comment type="similarity">
    <text evidence="8">Belongs to the TRAFAC class myosin-kinesin ATPase superfamily. Kinesin family. KIN-13 subfamily.</text>
</comment>
<evidence type="ECO:0000256" key="7">
    <source>
        <dbReference type="ARBA" id="ARBA00023212"/>
    </source>
</evidence>
<dbReference type="PROSITE" id="PS00411">
    <property type="entry name" value="KINESIN_MOTOR_1"/>
    <property type="match status" value="1"/>
</dbReference>
<dbReference type="GO" id="GO:0007019">
    <property type="term" value="P:microtubule depolymerization"/>
    <property type="evidence" value="ECO:0007669"/>
    <property type="project" value="TreeGrafter"/>
</dbReference>
<evidence type="ECO:0000256" key="9">
    <source>
        <dbReference type="PROSITE-ProRule" id="PRU00283"/>
    </source>
</evidence>
<keyword evidence="14" id="KW-1185">Reference proteome</keyword>
<evidence type="ECO:0000256" key="11">
    <source>
        <dbReference type="SAM" id="MobiDB-lite"/>
    </source>
</evidence>
<feature type="region of interest" description="Disordered" evidence="11">
    <location>
        <begin position="327"/>
        <end position="346"/>
    </location>
</feature>
<proteinExistence type="inferred from homology"/>
<dbReference type="InterPro" id="IPR019821">
    <property type="entry name" value="Kinesin_motor_CS"/>
</dbReference>
<dbReference type="GO" id="GO:0005874">
    <property type="term" value="C:microtubule"/>
    <property type="evidence" value="ECO:0007669"/>
    <property type="project" value="UniProtKB-KW"/>
</dbReference>
<evidence type="ECO:0000256" key="5">
    <source>
        <dbReference type="ARBA" id="ARBA00022840"/>
    </source>
</evidence>
<dbReference type="Proteomes" id="UP000689195">
    <property type="component" value="Unassembled WGS sequence"/>
</dbReference>
<evidence type="ECO:0000256" key="2">
    <source>
        <dbReference type="ARBA" id="ARBA00022490"/>
    </source>
</evidence>
<keyword evidence="3 10" id="KW-0493">Microtubule</keyword>
<feature type="compositionally biased region" description="Low complexity" evidence="11">
    <location>
        <begin position="402"/>
        <end position="417"/>
    </location>
</feature>